<evidence type="ECO:0000256" key="8">
    <source>
        <dbReference type="ARBA" id="ARBA00022840"/>
    </source>
</evidence>
<gene>
    <name evidence="11" type="primary">pyrH</name>
    <name evidence="13" type="ORF">CfP315_0162</name>
</gene>
<dbReference type="GO" id="GO:0044210">
    <property type="term" value="P:'de novo' CTP biosynthetic process"/>
    <property type="evidence" value="ECO:0007669"/>
    <property type="project" value="UniProtKB-UniRule"/>
</dbReference>
<evidence type="ECO:0000313" key="13">
    <source>
        <dbReference type="EMBL" id="BED91654.1"/>
    </source>
</evidence>
<dbReference type="InterPro" id="IPR011817">
    <property type="entry name" value="Uridylate_kinase"/>
</dbReference>
<comment type="pathway">
    <text evidence="2 11">Pyrimidine metabolism; CTP biosynthesis via de novo pathway; UDP from UMP (UMPK route): step 1/1.</text>
</comment>
<dbReference type="PIRSF" id="PIRSF005650">
    <property type="entry name" value="Uridylate_kin"/>
    <property type="match status" value="1"/>
</dbReference>
<dbReference type="InterPro" id="IPR036393">
    <property type="entry name" value="AceGlu_kinase-like_sf"/>
</dbReference>
<evidence type="ECO:0000256" key="5">
    <source>
        <dbReference type="ARBA" id="ARBA00022679"/>
    </source>
</evidence>
<dbReference type="EC" id="2.7.4.22" evidence="11"/>
<dbReference type="AlphaFoldDB" id="A0AA48HXQ7"/>
<dbReference type="EMBL" id="AP027924">
    <property type="protein sequence ID" value="BED91654.1"/>
    <property type="molecule type" value="Genomic_DNA"/>
</dbReference>
<feature type="binding site" evidence="11">
    <location>
        <position position="164"/>
    </location>
    <ligand>
        <name>ATP</name>
        <dbReference type="ChEBI" id="CHEBI:30616"/>
    </ligand>
</feature>
<dbReference type="GO" id="GO:0005524">
    <property type="term" value="F:ATP binding"/>
    <property type="evidence" value="ECO:0007669"/>
    <property type="project" value="UniProtKB-KW"/>
</dbReference>
<dbReference type="NCBIfam" id="TIGR02075">
    <property type="entry name" value="pyrH_bact"/>
    <property type="match status" value="1"/>
</dbReference>
<feature type="binding site" evidence="11">
    <location>
        <position position="52"/>
    </location>
    <ligand>
        <name>UMP</name>
        <dbReference type="ChEBI" id="CHEBI:57865"/>
    </ligand>
</feature>
<dbReference type="GO" id="GO:0005737">
    <property type="term" value="C:cytoplasm"/>
    <property type="evidence" value="ECO:0007669"/>
    <property type="project" value="UniProtKB-SubCell"/>
</dbReference>
<dbReference type="FunFam" id="3.40.1160.10:FF:000001">
    <property type="entry name" value="Uridylate kinase"/>
    <property type="match status" value="1"/>
</dbReference>
<feature type="binding site" evidence="11">
    <location>
        <begin position="10"/>
        <end position="13"/>
    </location>
    <ligand>
        <name>ATP</name>
        <dbReference type="ChEBI" id="CHEBI:30616"/>
    </ligand>
</feature>
<dbReference type="CDD" id="cd04254">
    <property type="entry name" value="AAK_UMPK-PyrH-Ec"/>
    <property type="match status" value="1"/>
</dbReference>
<evidence type="ECO:0000256" key="10">
    <source>
        <dbReference type="ARBA" id="ARBA00047767"/>
    </source>
</evidence>
<dbReference type="InterPro" id="IPR001048">
    <property type="entry name" value="Asp/Glu/Uridylate_kinase"/>
</dbReference>
<keyword evidence="8 11" id="KW-0067">ATP-binding</keyword>
<dbReference type="SUPFAM" id="SSF53633">
    <property type="entry name" value="Carbamate kinase-like"/>
    <property type="match status" value="1"/>
</dbReference>
<name>A0AA48HXQ7_9FIRM</name>
<dbReference type="InterPro" id="IPR015963">
    <property type="entry name" value="Uridylate_kinase_bac"/>
</dbReference>
<evidence type="ECO:0000256" key="11">
    <source>
        <dbReference type="HAMAP-Rule" id="MF_01220"/>
    </source>
</evidence>
<dbReference type="PANTHER" id="PTHR42833:SF4">
    <property type="entry name" value="URIDYLATE KINASE PUMPKIN, CHLOROPLASTIC"/>
    <property type="match status" value="1"/>
</dbReference>
<comment type="similarity">
    <text evidence="3 11">Belongs to the UMP kinase family.</text>
</comment>
<evidence type="ECO:0000256" key="7">
    <source>
        <dbReference type="ARBA" id="ARBA00022777"/>
    </source>
</evidence>
<dbReference type="Gene3D" id="3.40.1160.10">
    <property type="entry name" value="Acetylglutamate kinase-like"/>
    <property type="match status" value="1"/>
</dbReference>
<dbReference type="KEGG" id="ips:CfP315_0162"/>
<dbReference type="Pfam" id="PF00696">
    <property type="entry name" value="AA_kinase"/>
    <property type="match status" value="1"/>
</dbReference>
<reference evidence="13" key="1">
    <citation type="journal article" date="2023" name="ISME J.">
        <title>Emergence of putative energy parasites within Clostridia revealed by genome analysis of a novel endosymbiotic clade.</title>
        <authorList>
            <person name="Takahashi K."/>
            <person name="Kuwahara H."/>
            <person name="Horikawa Y."/>
            <person name="Izawa K."/>
            <person name="Kato D."/>
            <person name="Inagaki T."/>
            <person name="Yuki M."/>
            <person name="Ohkuma M."/>
            <person name="Hongoh Y."/>
        </authorList>
    </citation>
    <scope>NUCLEOTIDE SEQUENCE</scope>
    <source>
        <strain evidence="13">CfP3-15</strain>
    </source>
</reference>
<comment type="caution">
    <text evidence="11">Lacks conserved residue(s) required for the propagation of feature annotation.</text>
</comment>
<evidence type="ECO:0000256" key="2">
    <source>
        <dbReference type="ARBA" id="ARBA00004791"/>
    </source>
</evidence>
<keyword evidence="6 11" id="KW-0547">Nucleotide-binding</keyword>
<comment type="activity regulation">
    <text evidence="11">Inhibited by UTP.</text>
</comment>
<dbReference type="GO" id="GO:0006225">
    <property type="term" value="P:UDP biosynthetic process"/>
    <property type="evidence" value="ECO:0007669"/>
    <property type="project" value="TreeGrafter"/>
</dbReference>
<organism evidence="13">
    <name type="scientific">Candidatus Improbicoccus pseudotrichonymphae</name>
    <dbReference type="NCBI Taxonomy" id="3033792"/>
    <lineage>
        <taxon>Bacteria</taxon>
        <taxon>Bacillati</taxon>
        <taxon>Bacillota</taxon>
        <taxon>Clostridia</taxon>
        <taxon>Candidatus Improbicoccus</taxon>
    </lineage>
</organism>
<feature type="domain" description="Aspartate/glutamate/uridylate kinase" evidence="12">
    <location>
        <begin position="5"/>
        <end position="213"/>
    </location>
</feature>
<comment type="subunit">
    <text evidence="11">Homohexamer.</text>
</comment>
<evidence type="ECO:0000256" key="6">
    <source>
        <dbReference type="ARBA" id="ARBA00022741"/>
    </source>
</evidence>
<comment type="subcellular location">
    <subcellularLocation>
        <location evidence="1 11">Cytoplasm</location>
    </subcellularLocation>
</comment>
<proteinExistence type="inferred from homology"/>
<keyword evidence="9 11" id="KW-0665">Pyrimidine biosynthesis</keyword>
<evidence type="ECO:0000256" key="1">
    <source>
        <dbReference type="ARBA" id="ARBA00004496"/>
    </source>
</evidence>
<evidence type="ECO:0000256" key="9">
    <source>
        <dbReference type="ARBA" id="ARBA00022975"/>
    </source>
</evidence>
<dbReference type="HAMAP" id="MF_01220_B">
    <property type="entry name" value="PyrH_B"/>
    <property type="match status" value="1"/>
</dbReference>
<sequence length="236" mass="25715">MLKYKKVLLKLSGEFLAGKNKLGIDPNVISSICEDISFCLKSGAEIGIVVGGGNFWRGRDNKCSDKTKSDTAGMLATLMNSLIISDKLNSIGHICTIHSSIEIKNAISCYTHEKIIKILDKNKVIIFGCGLGIPFFSTDTAAAFRAVEINADILLKGTNVDGIYEFDPKKNLDNNRIYKKISLNDIISKNISVMDASAVALCRENNMSICVFNVGRSGSIYKILNGEDVGTYAFPD</sequence>
<dbReference type="GO" id="GO:0033862">
    <property type="term" value="F:UMP kinase activity"/>
    <property type="evidence" value="ECO:0007669"/>
    <property type="project" value="UniProtKB-EC"/>
</dbReference>
<protein>
    <recommendedName>
        <fullName evidence="11">Uridylate kinase</fullName>
        <shortName evidence="11">UK</shortName>
        <ecNumber evidence="11">2.7.4.22</ecNumber>
    </recommendedName>
    <alternativeName>
        <fullName evidence="11">Uridine monophosphate kinase</fullName>
        <shortName evidence="11">UMP kinase</shortName>
        <shortName evidence="11">UMPK</shortName>
    </alternativeName>
</protein>
<evidence type="ECO:0000256" key="3">
    <source>
        <dbReference type="ARBA" id="ARBA00007614"/>
    </source>
</evidence>
<accession>A0AA48HXQ7</accession>
<feature type="binding site" evidence="11">
    <location>
        <position position="57"/>
    </location>
    <ligand>
        <name>ATP</name>
        <dbReference type="ChEBI" id="CHEBI:30616"/>
    </ligand>
</feature>
<feature type="binding site" evidence="11">
    <location>
        <position position="167"/>
    </location>
    <ligand>
        <name>ATP</name>
        <dbReference type="ChEBI" id="CHEBI:30616"/>
    </ligand>
</feature>
<comment type="catalytic activity">
    <reaction evidence="10 11">
        <text>UMP + ATP = UDP + ADP</text>
        <dbReference type="Rhea" id="RHEA:24400"/>
        <dbReference type="ChEBI" id="CHEBI:30616"/>
        <dbReference type="ChEBI" id="CHEBI:57865"/>
        <dbReference type="ChEBI" id="CHEBI:58223"/>
        <dbReference type="ChEBI" id="CHEBI:456216"/>
        <dbReference type="EC" id="2.7.4.22"/>
    </reaction>
</comment>
<feature type="binding site" evidence="11">
    <location>
        <begin position="131"/>
        <end position="138"/>
    </location>
    <ligand>
        <name>UMP</name>
        <dbReference type="ChEBI" id="CHEBI:57865"/>
    </ligand>
</feature>
<evidence type="ECO:0000259" key="12">
    <source>
        <dbReference type="Pfam" id="PF00696"/>
    </source>
</evidence>
<keyword evidence="7 11" id="KW-0418">Kinase</keyword>
<evidence type="ECO:0000256" key="4">
    <source>
        <dbReference type="ARBA" id="ARBA00022490"/>
    </source>
</evidence>
<keyword evidence="5 11" id="KW-0808">Transferase</keyword>
<feature type="binding site" evidence="11">
    <location>
        <position position="158"/>
    </location>
    <ligand>
        <name>ATP</name>
        <dbReference type="ChEBI" id="CHEBI:30616"/>
    </ligand>
</feature>
<dbReference type="Proteomes" id="UP001337580">
    <property type="component" value="Chromosome"/>
</dbReference>
<comment type="function">
    <text evidence="11">Catalyzes the reversible phosphorylation of UMP to UDP.</text>
</comment>
<dbReference type="PANTHER" id="PTHR42833">
    <property type="entry name" value="URIDYLATE KINASE"/>
    <property type="match status" value="1"/>
</dbReference>
<feature type="binding site" evidence="11">
    <location>
        <position position="70"/>
    </location>
    <ligand>
        <name>UMP</name>
        <dbReference type="ChEBI" id="CHEBI:57865"/>
    </ligand>
</feature>
<keyword evidence="4 11" id="KW-0963">Cytoplasm</keyword>
<feature type="binding site" evidence="11">
    <location>
        <position position="159"/>
    </location>
    <ligand>
        <name>ATP</name>
        <dbReference type="ChEBI" id="CHEBI:30616"/>
    </ligand>
</feature>
<feature type="binding site" evidence="11">
    <location>
        <position position="53"/>
    </location>
    <ligand>
        <name>ATP</name>
        <dbReference type="ChEBI" id="CHEBI:30616"/>
    </ligand>
</feature>